<organism evidence="1">
    <name type="scientific">marine sediment metagenome</name>
    <dbReference type="NCBI Taxonomy" id="412755"/>
    <lineage>
        <taxon>unclassified sequences</taxon>
        <taxon>metagenomes</taxon>
        <taxon>ecological metagenomes</taxon>
    </lineage>
</organism>
<dbReference type="EMBL" id="BARU01021591">
    <property type="protein sequence ID" value="GAH48049.1"/>
    <property type="molecule type" value="Genomic_DNA"/>
</dbReference>
<gene>
    <name evidence="1" type="ORF">S03H2_35327</name>
</gene>
<comment type="caution">
    <text evidence="1">The sequence shown here is derived from an EMBL/GenBank/DDBJ whole genome shotgun (WGS) entry which is preliminary data.</text>
</comment>
<dbReference type="AlphaFoldDB" id="X1H2H3"/>
<protein>
    <submittedName>
        <fullName evidence="1">Uncharacterized protein</fullName>
    </submittedName>
</protein>
<proteinExistence type="predicted"/>
<accession>X1H2H3</accession>
<evidence type="ECO:0000313" key="1">
    <source>
        <dbReference type="EMBL" id="GAH48049.1"/>
    </source>
</evidence>
<sequence length="85" mass="9749">DIKPDDFIELTEAKRSTVKNAEGVRFIGFDVVMKLKQKGPFGRPKKTEDGKPAGPKIITGWMAEGNFLELMRTFRETIRPQVVRW</sequence>
<reference evidence="1" key="1">
    <citation type="journal article" date="2014" name="Front. Microbiol.">
        <title>High frequency of phylogenetically diverse reductive dehalogenase-homologous genes in deep subseafloor sedimentary metagenomes.</title>
        <authorList>
            <person name="Kawai M."/>
            <person name="Futagami T."/>
            <person name="Toyoda A."/>
            <person name="Takaki Y."/>
            <person name="Nishi S."/>
            <person name="Hori S."/>
            <person name="Arai W."/>
            <person name="Tsubouchi T."/>
            <person name="Morono Y."/>
            <person name="Uchiyama I."/>
            <person name="Ito T."/>
            <person name="Fujiyama A."/>
            <person name="Inagaki F."/>
            <person name="Takami H."/>
        </authorList>
    </citation>
    <scope>NUCLEOTIDE SEQUENCE</scope>
    <source>
        <strain evidence="1">Expedition CK06-06</strain>
    </source>
</reference>
<name>X1H2H3_9ZZZZ</name>
<feature type="non-terminal residue" evidence="1">
    <location>
        <position position="1"/>
    </location>
</feature>